<dbReference type="InterPro" id="IPR032815">
    <property type="entry name" value="S8_pro-domain"/>
</dbReference>
<keyword evidence="8" id="KW-1015">Disulfide bond</keyword>
<dbReference type="InterPro" id="IPR022398">
    <property type="entry name" value="Peptidase_S8_His-AS"/>
</dbReference>
<evidence type="ECO:0000259" key="15">
    <source>
        <dbReference type="PROSITE" id="PS51829"/>
    </source>
</evidence>
<dbReference type="CDD" id="cd04059">
    <property type="entry name" value="Peptidases_S8_Protein_convertases_Kexins_Furin-like"/>
    <property type="match status" value="1"/>
</dbReference>
<dbReference type="SUPFAM" id="SSF57184">
    <property type="entry name" value="Growth factor receptor domain"/>
    <property type="match status" value="2"/>
</dbReference>
<keyword evidence="6" id="KW-0720">Serine protease</keyword>
<dbReference type="OrthoDB" id="300641at2759"/>
<dbReference type="Gene3D" id="3.40.50.200">
    <property type="entry name" value="Peptidase S8/S53 domain"/>
    <property type="match status" value="1"/>
</dbReference>
<dbReference type="Pfam" id="PF01483">
    <property type="entry name" value="P_proprotein"/>
    <property type="match status" value="1"/>
</dbReference>
<dbReference type="SMART" id="SM00261">
    <property type="entry name" value="FU"/>
    <property type="match status" value="3"/>
</dbReference>
<dbReference type="InterPro" id="IPR023827">
    <property type="entry name" value="Peptidase_S8_Asp-AS"/>
</dbReference>
<keyword evidence="9" id="KW-0325">Glycoprotein</keyword>
<keyword evidence="4 13" id="KW-0732">Signal</keyword>
<protein>
    <recommendedName>
        <fullName evidence="11">SPC3</fullName>
    </recommendedName>
</protein>
<gene>
    <name evidence="16" type="ORF">Baya_5939</name>
</gene>
<keyword evidence="5" id="KW-0378">Hydrolase</keyword>
<evidence type="ECO:0000259" key="14">
    <source>
        <dbReference type="PROSITE" id="PS50900"/>
    </source>
</evidence>
<sequence>MRLFFIILSSMLVSVCKTSPSRSVFTNHWAVRLRGGSDEADKLASKYGFTNLGQIGGLEDHYHFHHSHVVRRSTFATRGTHSFIHMDPKVDWIQQQIVKSRVKRYARSDFNFIYFNDPKWSNMWYIHCSDKNSRCRSEMNILAAWQRGYTGRNVVITILDDGIERNHPDLAQNYDQLASYDVNGNDHDPMPRYDSSNENKHGTRCAGEVAAVANNSHCIVGVAYNARIGGIRMLDGDVTDVVEAKSLGIRPDYIDIYSASWGPDDDGKTVDGPGPLAKQAFELGIKKGRKGLGSIFVWASGNGGRQGDHCSCDGYTNSIYTISVSSSTENGNKPWYLEVCASTMATTYSSGEFYDRKIVNPLITWRDVQHLLVKTSRPVHLKASDWKTNAAGHKVSHLYGFGLVDAEAMVVEAKKWRNVPPQHTCTKVSDRRTRYIRPEQKLNVTMSSTGCSGQPEQHVAFLEHVVVRVLIVHPRRGDLEISLISPSGTRSQLLARRLFDNSNEGFRNWEFMTVHCWGERADGTWTLEISDSPSQLRSNLEILGKLKEWTLIFYGTSEHPYQSNGSQHSRARMLEIPSVKSPEPSPSTALNHEDEEEEEYTGPCHHECGDQGCDGPDADHCLNCIHFSLGSLKRCVSHCPLGYFEDSEARRCRRCHRGCEKCVGRGLKECRACRRGLYFYLEDTSCVENCPTGYFNDEGPGMEECLHCSRDFLQEDWRCVRKCSPGYYEGDSIAFPQKMCRKCDENCLSCHGPGTSCTQCRDGYNLVSGTCVINATCNNTDEMFCNMVKSNRLCEKKLFRQFCCRTCLMTG</sequence>
<dbReference type="Gene3D" id="2.10.220.10">
    <property type="entry name" value="Hormone Receptor, Insulin-like Growth Factor Receptor 1, Chain A, domain 2"/>
    <property type="match status" value="2"/>
</dbReference>
<organism evidence="16 17">
    <name type="scientific">Bagarius yarrelli</name>
    <name type="common">Goonch</name>
    <name type="synonym">Bagrus yarrelli</name>
    <dbReference type="NCBI Taxonomy" id="175774"/>
    <lineage>
        <taxon>Eukaryota</taxon>
        <taxon>Metazoa</taxon>
        <taxon>Chordata</taxon>
        <taxon>Craniata</taxon>
        <taxon>Vertebrata</taxon>
        <taxon>Euteleostomi</taxon>
        <taxon>Actinopterygii</taxon>
        <taxon>Neopterygii</taxon>
        <taxon>Teleostei</taxon>
        <taxon>Ostariophysi</taxon>
        <taxon>Siluriformes</taxon>
        <taxon>Sisoridae</taxon>
        <taxon>Sisorinae</taxon>
        <taxon>Bagarius</taxon>
    </lineage>
</organism>
<dbReference type="SUPFAM" id="SSF49785">
    <property type="entry name" value="Galactose-binding domain-like"/>
    <property type="match status" value="1"/>
</dbReference>
<dbReference type="SUPFAM" id="SSF54897">
    <property type="entry name" value="Protease propeptides/inhibitors"/>
    <property type="match status" value="1"/>
</dbReference>
<dbReference type="InterPro" id="IPR038466">
    <property type="entry name" value="S8_pro-domain_sf"/>
</dbReference>
<dbReference type="PRINTS" id="PR00723">
    <property type="entry name" value="SUBTILISIN"/>
</dbReference>
<dbReference type="GO" id="GO:0005615">
    <property type="term" value="C:extracellular space"/>
    <property type="evidence" value="ECO:0007669"/>
    <property type="project" value="TreeGrafter"/>
</dbReference>
<evidence type="ECO:0000256" key="3">
    <source>
        <dbReference type="ARBA" id="ARBA00022685"/>
    </source>
</evidence>
<dbReference type="InterPro" id="IPR000209">
    <property type="entry name" value="Peptidase_S8/S53_dom"/>
</dbReference>
<dbReference type="PROSITE" id="PS50900">
    <property type="entry name" value="PLAC"/>
    <property type="match status" value="1"/>
</dbReference>
<evidence type="ECO:0000256" key="13">
    <source>
        <dbReference type="SAM" id="SignalP"/>
    </source>
</evidence>
<dbReference type="FunFam" id="3.30.70.850:FF:000001">
    <property type="entry name" value="Proprotein convertase subtilisin/kexin type 5"/>
    <property type="match status" value="1"/>
</dbReference>
<evidence type="ECO:0000256" key="7">
    <source>
        <dbReference type="ARBA" id="ARBA00023145"/>
    </source>
</evidence>
<reference evidence="16 17" key="1">
    <citation type="journal article" date="2019" name="Genome Biol. Evol.">
        <title>Whole-Genome Sequencing of the Giant Devil Catfish, Bagarius yarrelli.</title>
        <authorList>
            <person name="Jiang W."/>
            <person name="Lv Y."/>
            <person name="Cheng L."/>
            <person name="Yang K."/>
            <person name="Chao B."/>
            <person name="Wang X."/>
            <person name="Li Y."/>
            <person name="Pan X."/>
            <person name="You X."/>
            <person name="Zhang Y."/>
            <person name="Yang J."/>
            <person name="Li J."/>
            <person name="Zhang X."/>
            <person name="Liu S."/>
            <person name="Sun C."/>
            <person name="Yang J."/>
            <person name="Shi Q."/>
        </authorList>
    </citation>
    <scope>NUCLEOTIDE SEQUENCE [LARGE SCALE GENOMIC DNA]</scope>
    <source>
        <strain evidence="16">JWS20170419001</strain>
        <tissue evidence="16">Muscle</tissue>
    </source>
</reference>
<evidence type="ECO:0000256" key="9">
    <source>
        <dbReference type="ARBA" id="ARBA00023180"/>
    </source>
</evidence>
<proteinExistence type="inferred from homology"/>
<dbReference type="Pfam" id="PF14843">
    <property type="entry name" value="GF_recep_IV"/>
    <property type="match status" value="1"/>
</dbReference>
<feature type="domain" description="P/Homo B" evidence="15">
    <location>
        <begin position="419"/>
        <end position="559"/>
    </location>
</feature>
<keyword evidence="7" id="KW-0865">Zymogen</keyword>
<dbReference type="PANTHER" id="PTHR42884:SF8">
    <property type="entry name" value="PROPROTEIN CONVERTASE SUBTILISIN_KEXIN TYPE 6"/>
    <property type="match status" value="1"/>
</dbReference>
<dbReference type="GO" id="GO:0009986">
    <property type="term" value="C:cell surface"/>
    <property type="evidence" value="ECO:0007669"/>
    <property type="project" value="TreeGrafter"/>
</dbReference>
<dbReference type="Pfam" id="PF00082">
    <property type="entry name" value="Peptidase_S8"/>
    <property type="match status" value="1"/>
</dbReference>
<dbReference type="InterPro" id="IPR034182">
    <property type="entry name" value="Kexin/furin"/>
</dbReference>
<dbReference type="CDD" id="cd00064">
    <property type="entry name" value="FU"/>
    <property type="match status" value="4"/>
</dbReference>
<name>A0A556U0L3_BAGYA</name>
<feature type="chain" id="PRO_5021711951" description="SPC3" evidence="13">
    <location>
        <begin position="19"/>
        <end position="811"/>
    </location>
</feature>
<comment type="function">
    <text evidence="10">Probably involved in the processing of hormone and other protein precursors at sites comprised of pairs of basic amino acid residues.</text>
</comment>
<evidence type="ECO:0000256" key="1">
    <source>
        <dbReference type="ARBA" id="ARBA00005325"/>
    </source>
</evidence>
<evidence type="ECO:0000313" key="17">
    <source>
        <dbReference type="Proteomes" id="UP000319801"/>
    </source>
</evidence>
<keyword evidence="3" id="KW-0165">Cleavage on pair of basic residues</keyword>
<dbReference type="Proteomes" id="UP000319801">
    <property type="component" value="Unassembled WGS sequence"/>
</dbReference>
<dbReference type="InterPro" id="IPR032778">
    <property type="entry name" value="GF_recep_IV"/>
</dbReference>
<feature type="domain" description="PLAC" evidence="14">
    <location>
        <begin position="773"/>
        <end position="811"/>
    </location>
</feature>
<evidence type="ECO:0000313" key="16">
    <source>
        <dbReference type="EMBL" id="TSL68158.1"/>
    </source>
</evidence>
<dbReference type="InterPro" id="IPR008979">
    <property type="entry name" value="Galactose-bd-like_sf"/>
</dbReference>
<dbReference type="GO" id="GO:0016486">
    <property type="term" value="P:peptide hormone processing"/>
    <property type="evidence" value="ECO:0007669"/>
    <property type="project" value="TreeGrafter"/>
</dbReference>
<dbReference type="GO" id="GO:0004252">
    <property type="term" value="F:serine-type endopeptidase activity"/>
    <property type="evidence" value="ECO:0007669"/>
    <property type="project" value="InterPro"/>
</dbReference>
<dbReference type="Gene3D" id="3.30.70.850">
    <property type="entry name" value="Peptidase S8, pro-domain"/>
    <property type="match status" value="1"/>
</dbReference>
<keyword evidence="2" id="KW-0645">Protease</keyword>
<dbReference type="Gene3D" id="2.60.120.260">
    <property type="entry name" value="Galactose-binding domain-like"/>
    <property type="match status" value="1"/>
</dbReference>
<evidence type="ECO:0000256" key="8">
    <source>
        <dbReference type="ARBA" id="ARBA00023157"/>
    </source>
</evidence>
<comment type="caution">
    <text evidence="16">The sequence shown here is derived from an EMBL/GenBank/DDBJ whole genome shotgun (WGS) entry which is preliminary data.</text>
</comment>
<dbReference type="FunFam" id="2.60.120.260:FF:000006">
    <property type="entry name" value="Proprotein convertase subtilisin/kexin type 5"/>
    <property type="match status" value="1"/>
</dbReference>
<dbReference type="Pfam" id="PF08686">
    <property type="entry name" value="PLAC"/>
    <property type="match status" value="1"/>
</dbReference>
<dbReference type="InterPro" id="IPR015500">
    <property type="entry name" value="Peptidase_S8_subtilisin-rel"/>
</dbReference>
<dbReference type="PROSITE" id="PS00136">
    <property type="entry name" value="SUBTILASE_ASP"/>
    <property type="match status" value="1"/>
</dbReference>
<dbReference type="FunFam" id="3.40.50.200:FF:000021">
    <property type="entry name" value="Proprotein convertase subtilisin/kexin type 5a"/>
    <property type="match status" value="1"/>
</dbReference>
<dbReference type="InterPro" id="IPR036852">
    <property type="entry name" value="Peptidase_S8/S53_dom_sf"/>
</dbReference>
<dbReference type="Pfam" id="PF16470">
    <property type="entry name" value="S8_pro-domain"/>
    <property type="match status" value="1"/>
</dbReference>
<accession>A0A556U0L3</accession>
<dbReference type="AlphaFoldDB" id="A0A556U0L3"/>
<evidence type="ECO:0000256" key="11">
    <source>
        <dbReference type="ARBA" id="ARBA00076619"/>
    </source>
</evidence>
<dbReference type="PROSITE" id="PS00137">
    <property type="entry name" value="SUBTILASE_HIS"/>
    <property type="match status" value="1"/>
</dbReference>
<evidence type="ECO:0000256" key="4">
    <source>
        <dbReference type="ARBA" id="ARBA00022729"/>
    </source>
</evidence>
<dbReference type="InterPro" id="IPR010909">
    <property type="entry name" value="PLAC"/>
</dbReference>
<evidence type="ECO:0000256" key="6">
    <source>
        <dbReference type="ARBA" id="ARBA00022825"/>
    </source>
</evidence>
<evidence type="ECO:0000256" key="2">
    <source>
        <dbReference type="ARBA" id="ARBA00022670"/>
    </source>
</evidence>
<dbReference type="InterPro" id="IPR009030">
    <property type="entry name" value="Growth_fac_rcpt_cys_sf"/>
</dbReference>
<dbReference type="PROSITE" id="PS51829">
    <property type="entry name" value="P_HOMO_B"/>
    <property type="match status" value="1"/>
</dbReference>
<comment type="caution">
    <text evidence="12">Lacks conserved residue(s) required for the propagation of feature annotation.</text>
</comment>
<feature type="signal peptide" evidence="13">
    <location>
        <begin position="1"/>
        <end position="18"/>
    </location>
</feature>
<dbReference type="InterPro" id="IPR002884">
    <property type="entry name" value="P_dom"/>
</dbReference>
<dbReference type="PROSITE" id="PS51892">
    <property type="entry name" value="SUBTILASE"/>
    <property type="match status" value="1"/>
</dbReference>
<dbReference type="PANTHER" id="PTHR42884">
    <property type="entry name" value="PROPROTEIN CONVERTASE SUBTILISIN/KEXIN-RELATED"/>
    <property type="match status" value="1"/>
</dbReference>
<dbReference type="InterPro" id="IPR006212">
    <property type="entry name" value="Furin_repeat"/>
</dbReference>
<dbReference type="SUPFAM" id="SSF52743">
    <property type="entry name" value="Subtilisin-like"/>
    <property type="match status" value="1"/>
</dbReference>
<comment type="similarity">
    <text evidence="1">Belongs to the peptidase S8 family. Furin subfamily.</text>
</comment>
<dbReference type="GO" id="GO:0016020">
    <property type="term" value="C:membrane"/>
    <property type="evidence" value="ECO:0007669"/>
    <property type="project" value="TreeGrafter"/>
</dbReference>
<evidence type="ECO:0000256" key="10">
    <source>
        <dbReference type="ARBA" id="ARBA00055784"/>
    </source>
</evidence>
<evidence type="ECO:0000256" key="5">
    <source>
        <dbReference type="ARBA" id="ARBA00022801"/>
    </source>
</evidence>
<dbReference type="EMBL" id="VCAZ01000035">
    <property type="protein sequence ID" value="TSL68158.1"/>
    <property type="molecule type" value="Genomic_DNA"/>
</dbReference>
<evidence type="ECO:0000256" key="12">
    <source>
        <dbReference type="PROSITE-ProRule" id="PRU01240"/>
    </source>
</evidence>
<keyword evidence="17" id="KW-1185">Reference proteome</keyword>